<dbReference type="GO" id="GO:0005509">
    <property type="term" value="F:calcium ion binding"/>
    <property type="evidence" value="ECO:0007669"/>
    <property type="project" value="InterPro"/>
</dbReference>
<dbReference type="SMART" id="SM00054">
    <property type="entry name" value="EFh"/>
    <property type="match status" value="1"/>
</dbReference>
<dbReference type="PROSITE" id="PS50222">
    <property type="entry name" value="EF_HAND_2"/>
    <property type="match status" value="1"/>
</dbReference>
<dbReference type="PANTHER" id="PTHR37754">
    <property type="entry name" value="CALCIUM ION-BINDING PROTEIN"/>
    <property type="match status" value="1"/>
</dbReference>
<gene>
    <name evidence="2" type="ORF">SI7747_13015938</name>
</gene>
<name>A0A7I8JIG3_SPIIN</name>
<dbReference type="Proteomes" id="UP001189122">
    <property type="component" value="Unassembled WGS sequence"/>
</dbReference>
<proteinExistence type="predicted"/>
<dbReference type="EMBL" id="CACRZD030000013">
    <property type="protein sequence ID" value="CAA6669535.1"/>
    <property type="molecule type" value="Genomic_DNA"/>
</dbReference>
<sequence>MGQILATAQENCQEKFNGKEWREEQVRKISDKVFDRLWDECVKDHLTFEHVYIAVLTVYNDINKHLPGPHNDPPSLARMKAMMEEYDVNLDGLLDREEFAEFIRKLTADALTSVGRNLLIALVVAPAVALVTKKATEGVPGVGAVVQRIPNSIFASVVALAAVLVQNAADNAK</sequence>
<keyword evidence="3" id="KW-1185">Reference proteome</keyword>
<dbReference type="SUPFAM" id="SSF47473">
    <property type="entry name" value="EF-hand"/>
    <property type="match status" value="1"/>
</dbReference>
<evidence type="ECO:0000259" key="1">
    <source>
        <dbReference type="PROSITE" id="PS50222"/>
    </source>
</evidence>
<dbReference type="Gene3D" id="1.10.238.10">
    <property type="entry name" value="EF-hand"/>
    <property type="match status" value="1"/>
</dbReference>
<reference evidence="2 3" key="1">
    <citation type="submission" date="2019-12" db="EMBL/GenBank/DDBJ databases">
        <authorList>
            <person name="Scholz U."/>
            <person name="Mascher M."/>
            <person name="Fiebig A."/>
        </authorList>
    </citation>
    <scope>NUCLEOTIDE SEQUENCE</scope>
</reference>
<evidence type="ECO:0000313" key="2">
    <source>
        <dbReference type="EMBL" id="CAA2630292.1"/>
    </source>
</evidence>
<dbReference type="PANTHER" id="PTHR37754:SF4">
    <property type="entry name" value="EF-HAND DOMAIN-CONTAINING PROTEIN"/>
    <property type="match status" value="1"/>
</dbReference>
<dbReference type="AlphaFoldDB" id="A0A7I8JIG3"/>
<dbReference type="EMBL" id="LR743600">
    <property type="protein sequence ID" value="CAA2630292.1"/>
    <property type="molecule type" value="Genomic_DNA"/>
</dbReference>
<accession>A0A7I8JIG3</accession>
<feature type="domain" description="EF-hand" evidence="1">
    <location>
        <begin position="74"/>
        <end position="109"/>
    </location>
</feature>
<dbReference type="InterPro" id="IPR002048">
    <property type="entry name" value="EF_hand_dom"/>
</dbReference>
<organism evidence="2">
    <name type="scientific">Spirodela intermedia</name>
    <name type="common">Intermediate duckweed</name>
    <dbReference type="NCBI Taxonomy" id="51605"/>
    <lineage>
        <taxon>Eukaryota</taxon>
        <taxon>Viridiplantae</taxon>
        <taxon>Streptophyta</taxon>
        <taxon>Embryophyta</taxon>
        <taxon>Tracheophyta</taxon>
        <taxon>Spermatophyta</taxon>
        <taxon>Magnoliopsida</taxon>
        <taxon>Liliopsida</taxon>
        <taxon>Araceae</taxon>
        <taxon>Lemnoideae</taxon>
        <taxon>Spirodela</taxon>
    </lineage>
</organism>
<protein>
    <recommendedName>
        <fullName evidence="1">EF-hand domain-containing protein</fullName>
    </recommendedName>
</protein>
<evidence type="ECO:0000313" key="3">
    <source>
        <dbReference type="Proteomes" id="UP001189122"/>
    </source>
</evidence>
<dbReference type="InterPro" id="IPR011992">
    <property type="entry name" value="EF-hand-dom_pair"/>
</dbReference>